<feature type="transmembrane region" description="Helical" evidence="2">
    <location>
        <begin position="142"/>
        <end position="165"/>
    </location>
</feature>
<keyword evidence="2" id="KW-0812">Transmembrane</keyword>
<feature type="transmembrane region" description="Helical" evidence="2">
    <location>
        <begin position="186"/>
        <end position="206"/>
    </location>
</feature>
<feature type="transmembrane region" description="Helical" evidence="2">
    <location>
        <begin position="243"/>
        <end position="264"/>
    </location>
</feature>
<proteinExistence type="predicted"/>
<sequence length="436" mass="48526">MIRMLRTAGVVLVRRWPALLAWLLAGILGRYLAIMLASFVAQWSTYLGALLVGLGALAKLLSFVAMFLVMRSELETLGALAPTPADPRRRRSFFLDAVMTATVPFLLFYEIWGYLDEDWIDYARRVTELWLGGAGGEDLPDISVLGASIPAIVTAVVAFGLRWAWARRRDRLPRWTQWPAVLCEVLWTYLFVLMLDDALAAVWNWIQTRVVFGWIGDLRSWLGEVAAPVAQVWTSLEEVGGDVIELVALPFAWITIAGVVYGVAIEAARRRRRRLRAIEAARRGWDRMPVVVRRGATGLWEELTERVVPMGKAFTLALRAGPVLVGAYVLCYSVTLLLEQLLRGGIIRVVGPHDLQTFWQVADTMLFVLIPLIVEPVRLAIVAGAYDTTLEHVVIERSSEREAQEAGADNGDVDVESERPGIGGHDIGDHEFEGRG</sequence>
<feature type="transmembrane region" description="Helical" evidence="2">
    <location>
        <begin position="46"/>
        <end position="69"/>
    </location>
</feature>
<comment type="caution">
    <text evidence="3">The sequence shown here is derived from an EMBL/GenBank/DDBJ whole genome shotgun (WGS) entry which is preliminary data.</text>
</comment>
<feature type="transmembrane region" description="Helical" evidence="2">
    <location>
        <begin position="316"/>
        <end position="338"/>
    </location>
</feature>
<evidence type="ECO:0000313" key="4">
    <source>
        <dbReference type="Proteomes" id="UP000552045"/>
    </source>
</evidence>
<feature type="transmembrane region" description="Helical" evidence="2">
    <location>
        <begin position="93"/>
        <end position="115"/>
    </location>
</feature>
<evidence type="ECO:0000256" key="2">
    <source>
        <dbReference type="SAM" id="Phobius"/>
    </source>
</evidence>
<name>A0A7Y9EWD5_9MICO</name>
<feature type="transmembrane region" description="Helical" evidence="2">
    <location>
        <begin position="20"/>
        <end position="40"/>
    </location>
</feature>
<dbReference type="Proteomes" id="UP000552045">
    <property type="component" value="Unassembled WGS sequence"/>
</dbReference>
<protein>
    <submittedName>
        <fullName evidence="3">Uncharacterized protein</fullName>
    </submittedName>
</protein>
<keyword evidence="2" id="KW-0472">Membrane</keyword>
<accession>A0A7Y9EWD5</accession>
<keyword evidence="2" id="KW-1133">Transmembrane helix</keyword>
<feature type="region of interest" description="Disordered" evidence="1">
    <location>
        <begin position="401"/>
        <end position="436"/>
    </location>
</feature>
<reference evidence="3 4" key="1">
    <citation type="submission" date="2020-07" db="EMBL/GenBank/DDBJ databases">
        <title>Sequencing the genomes of 1000 actinobacteria strains.</title>
        <authorList>
            <person name="Klenk H.-P."/>
        </authorList>
    </citation>
    <scope>NUCLEOTIDE SEQUENCE [LARGE SCALE GENOMIC DNA]</scope>
    <source>
        <strain evidence="3 4">DSM 22185</strain>
    </source>
</reference>
<dbReference type="EMBL" id="JACCBH010000001">
    <property type="protein sequence ID" value="NYD55198.1"/>
    <property type="molecule type" value="Genomic_DNA"/>
</dbReference>
<organism evidence="3 4">
    <name type="scientific">Microbacterium pseudoresistens</name>
    <dbReference type="NCBI Taxonomy" id="640634"/>
    <lineage>
        <taxon>Bacteria</taxon>
        <taxon>Bacillati</taxon>
        <taxon>Actinomycetota</taxon>
        <taxon>Actinomycetes</taxon>
        <taxon>Micrococcales</taxon>
        <taxon>Microbacteriaceae</taxon>
        <taxon>Microbacterium</taxon>
    </lineage>
</organism>
<gene>
    <name evidence="3" type="ORF">BKA02_002253</name>
</gene>
<dbReference type="RefSeq" id="WP_179434113.1">
    <property type="nucleotide sequence ID" value="NZ_BAABLC010000002.1"/>
</dbReference>
<keyword evidence="4" id="KW-1185">Reference proteome</keyword>
<evidence type="ECO:0000256" key="1">
    <source>
        <dbReference type="SAM" id="MobiDB-lite"/>
    </source>
</evidence>
<dbReference type="AlphaFoldDB" id="A0A7Y9EWD5"/>
<feature type="compositionally biased region" description="Basic and acidic residues" evidence="1">
    <location>
        <begin position="426"/>
        <end position="436"/>
    </location>
</feature>
<evidence type="ECO:0000313" key="3">
    <source>
        <dbReference type="EMBL" id="NYD55198.1"/>
    </source>
</evidence>